<dbReference type="Pfam" id="PF05016">
    <property type="entry name" value="ParE_toxin"/>
    <property type="match status" value="1"/>
</dbReference>
<gene>
    <name evidence="2" type="ORF">ON006_22330</name>
</gene>
<keyword evidence="3" id="KW-1185">Reference proteome</keyword>
<dbReference type="Proteomes" id="UP001164653">
    <property type="component" value="Chromosome"/>
</dbReference>
<keyword evidence="1" id="KW-1277">Toxin-antitoxin system</keyword>
<sequence>MRRNKSKTYAQKLNQQFKEASRLIAAFPKIGKLTDEENVRIKIVRDYFMVYEETETEVHILTIWNTHQDPENLGWEF</sequence>
<dbReference type="EMBL" id="CP112998">
    <property type="protein sequence ID" value="WAC15491.1"/>
    <property type="molecule type" value="Genomic_DNA"/>
</dbReference>
<protein>
    <submittedName>
        <fullName evidence="2">Type II toxin-antitoxin system RelE/ParE family toxin</fullName>
    </submittedName>
</protein>
<dbReference type="RefSeq" id="WP_244824550.1">
    <property type="nucleotide sequence ID" value="NZ_JAKGRX010000014.1"/>
</dbReference>
<dbReference type="InterPro" id="IPR035093">
    <property type="entry name" value="RelE/ParE_toxin_dom_sf"/>
</dbReference>
<dbReference type="InterPro" id="IPR007712">
    <property type="entry name" value="RelE/ParE_toxin"/>
</dbReference>
<organism evidence="2 3">
    <name type="scientific">Dyadobacter pollutisoli</name>
    <dbReference type="NCBI Taxonomy" id="2910158"/>
    <lineage>
        <taxon>Bacteria</taxon>
        <taxon>Pseudomonadati</taxon>
        <taxon>Bacteroidota</taxon>
        <taxon>Cytophagia</taxon>
        <taxon>Cytophagales</taxon>
        <taxon>Spirosomataceae</taxon>
        <taxon>Dyadobacter</taxon>
    </lineage>
</organism>
<evidence type="ECO:0000313" key="2">
    <source>
        <dbReference type="EMBL" id="WAC15491.1"/>
    </source>
</evidence>
<dbReference type="KEGG" id="dpf:ON006_22330"/>
<dbReference type="Gene3D" id="3.30.2310.20">
    <property type="entry name" value="RelE-like"/>
    <property type="match status" value="1"/>
</dbReference>
<name>A0A9E8NIV8_9BACT</name>
<evidence type="ECO:0000313" key="3">
    <source>
        <dbReference type="Proteomes" id="UP001164653"/>
    </source>
</evidence>
<proteinExistence type="predicted"/>
<evidence type="ECO:0000256" key="1">
    <source>
        <dbReference type="ARBA" id="ARBA00022649"/>
    </source>
</evidence>
<dbReference type="AlphaFoldDB" id="A0A9E8NIV8"/>
<accession>A0A9E8NIV8</accession>
<reference evidence="2" key="1">
    <citation type="submission" date="2022-11" db="EMBL/GenBank/DDBJ databases">
        <title>Dyadobacter pollutisoli sp. nov., isolated from plastic dumped soil.</title>
        <authorList>
            <person name="Kim J.M."/>
            <person name="Kim K.R."/>
            <person name="Lee J.K."/>
            <person name="Hao L."/>
            <person name="Jeon C.O."/>
        </authorList>
    </citation>
    <scope>NUCLEOTIDE SEQUENCE</scope>
    <source>
        <strain evidence="2">U1</strain>
    </source>
</reference>